<keyword evidence="6" id="KW-0378">Hydrolase</keyword>
<evidence type="ECO:0000256" key="1">
    <source>
        <dbReference type="ARBA" id="ARBA00001968"/>
    </source>
</evidence>
<dbReference type="PANTHER" id="PTHR22930:SF284">
    <property type="entry name" value="DDE TNP4 DOMAIN-CONTAINING PROTEIN"/>
    <property type="match status" value="1"/>
</dbReference>
<proteinExistence type="inferred from homology"/>
<dbReference type="GeneID" id="131802592"/>
<evidence type="ECO:0000259" key="8">
    <source>
        <dbReference type="Pfam" id="PF13359"/>
    </source>
</evidence>
<evidence type="ECO:0000313" key="9">
    <source>
        <dbReference type="Proteomes" id="UP001652621"/>
    </source>
</evidence>
<reference evidence="10" key="1">
    <citation type="submission" date="2025-08" db="UniProtKB">
        <authorList>
            <consortium name="RefSeq"/>
        </authorList>
    </citation>
    <scope>IDENTIFICATION</scope>
    <source>
        <strain evidence="10">Aabys</strain>
        <tissue evidence="10">Whole body</tissue>
    </source>
</reference>
<dbReference type="InterPro" id="IPR045249">
    <property type="entry name" value="HARBI1-like"/>
</dbReference>
<dbReference type="InterPro" id="IPR027806">
    <property type="entry name" value="HARBI1_dom"/>
</dbReference>
<evidence type="ECO:0000313" key="10">
    <source>
        <dbReference type="RefSeq" id="XP_058978913.1"/>
    </source>
</evidence>
<keyword evidence="5" id="KW-0479">Metal-binding</keyword>
<accession>A0ABM3UZE9</accession>
<feature type="domain" description="DDE Tnp4" evidence="8">
    <location>
        <begin position="179"/>
        <end position="343"/>
    </location>
</feature>
<dbReference type="PANTHER" id="PTHR22930">
    <property type="match status" value="1"/>
</dbReference>
<keyword evidence="7" id="KW-0539">Nucleus</keyword>
<evidence type="ECO:0000256" key="5">
    <source>
        <dbReference type="ARBA" id="ARBA00022723"/>
    </source>
</evidence>
<sequence>MSSEIDRDTVIALMAIHVCLEEKKNKEEVKKRKHSIWMKQWYAKRQKFTHTKLLKELKESSRLDLKNFLRMDAETYAALLNLVAPEIHRQDTTMREAISANERLSATLRFLASGQSYEDLKFLTGISPQSLGRIVFETCGVIIKILKPYIKMPTNEDEWKDIANEFENQWNFINCIGAIDGKHVHIKKPKTSGSYYFNYKKTFSIVLLAVVNANYEFICVEVGANGRASDAGVFAQSEYKRRYDEQSLRIPKPRQIKNASYELPYVLVGDDAFPLSSNLMKPYSRQKLEKEHLIFNYRLLRARRIVENAFGIISSRFRILLNTISLQPEKASVIVLCCCYLHNYLSKENARVYLRGAADPDKMSDQQMDDLKPLKGSNYTDDAKEIREHFREYFNTIGAVPWQNDRI</sequence>
<keyword evidence="9" id="KW-1185">Reference proteome</keyword>
<dbReference type="Proteomes" id="UP001652621">
    <property type="component" value="Unplaced"/>
</dbReference>
<evidence type="ECO:0000256" key="3">
    <source>
        <dbReference type="ARBA" id="ARBA00006958"/>
    </source>
</evidence>
<keyword evidence="4" id="KW-0540">Nuclease</keyword>
<comment type="similarity">
    <text evidence="3">Belongs to the HARBI1 family.</text>
</comment>
<evidence type="ECO:0000256" key="6">
    <source>
        <dbReference type="ARBA" id="ARBA00022801"/>
    </source>
</evidence>
<name>A0ABM3UZE9_MUSDO</name>
<evidence type="ECO:0000256" key="7">
    <source>
        <dbReference type="ARBA" id="ARBA00023242"/>
    </source>
</evidence>
<comment type="cofactor">
    <cofactor evidence="1">
        <name>a divalent metal cation</name>
        <dbReference type="ChEBI" id="CHEBI:60240"/>
    </cofactor>
</comment>
<dbReference type="RefSeq" id="XP_058978913.1">
    <property type="nucleotide sequence ID" value="XM_059122930.1"/>
</dbReference>
<protein>
    <submittedName>
        <fullName evidence="10">Uncharacterized protein LOC131802592</fullName>
    </submittedName>
</protein>
<evidence type="ECO:0000256" key="2">
    <source>
        <dbReference type="ARBA" id="ARBA00004123"/>
    </source>
</evidence>
<gene>
    <name evidence="10" type="primary">LOC131802592</name>
</gene>
<organism evidence="9 10">
    <name type="scientific">Musca domestica</name>
    <name type="common">House fly</name>
    <dbReference type="NCBI Taxonomy" id="7370"/>
    <lineage>
        <taxon>Eukaryota</taxon>
        <taxon>Metazoa</taxon>
        <taxon>Ecdysozoa</taxon>
        <taxon>Arthropoda</taxon>
        <taxon>Hexapoda</taxon>
        <taxon>Insecta</taxon>
        <taxon>Pterygota</taxon>
        <taxon>Neoptera</taxon>
        <taxon>Endopterygota</taxon>
        <taxon>Diptera</taxon>
        <taxon>Brachycera</taxon>
        <taxon>Muscomorpha</taxon>
        <taxon>Muscoidea</taxon>
        <taxon>Muscidae</taxon>
        <taxon>Musca</taxon>
    </lineage>
</organism>
<dbReference type="Pfam" id="PF13359">
    <property type="entry name" value="DDE_Tnp_4"/>
    <property type="match status" value="1"/>
</dbReference>
<evidence type="ECO:0000256" key="4">
    <source>
        <dbReference type="ARBA" id="ARBA00022722"/>
    </source>
</evidence>
<comment type="subcellular location">
    <subcellularLocation>
        <location evidence="2">Nucleus</location>
    </subcellularLocation>
</comment>